<sequence length="115" mass="12328">MPIPSHLPTPLIPSPPQHLPTHTPIPAHRTPPSTPSFQDLPDSVAHMQADPPPPHVTSSPYLSPLPDCIPDSQPLPQAEPMPKPVSPSPVPSSLPELSPYPAHTLPETLFLSDHL</sequence>
<feature type="compositionally biased region" description="Pro residues" evidence="1">
    <location>
        <begin position="77"/>
        <end position="92"/>
    </location>
</feature>
<evidence type="ECO:0000256" key="1">
    <source>
        <dbReference type="SAM" id="MobiDB-lite"/>
    </source>
</evidence>
<gene>
    <name evidence="2" type="ORF">Pmani_018434</name>
</gene>
<accession>A0AAE1PMZ0</accession>
<dbReference type="EMBL" id="JAWZYT010001689">
    <property type="protein sequence ID" value="KAK4309967.1"/>
    <property type="molecule type" value="Genomic_DNA"/>
</dbReference>
<organism evidence="2 3">
    <name type="scientific">Petrolisthes manimaculis</name>
    <dbReference type="NCBI Taxonomy" id="1843537"/>
    <lineage>
        <taxon>Eukaryota</taxon>
        <taxon>Metazoa</taxon>
        <taxon>Ecdysozoa</taxon>
        <taxon>Arthropoda</taxon>
        <taxon>Crustacea</taxon>
        <taxon>Multicrustacea</taxon>
        <taxon>Malacostraca</taxon>
        <taxon>Eumalacostraca</taxon>
        <taxon>Eucarida</taxon>
        <taxon>Decapoda</taxon>
        <taxon>Pleocyemata</taxon>
        <taxon>Anomura</taxon>
        <taxon>Galatheoidea</taxon>
        <taxon>Porcellanidae</taxon>
        <taxon>Petrolisthes</taxon>
    </lineage>
</organism>
<protein>
    <submittedName>
        <fullName evidence="2">Uncharacterized protein</fullName>
    </submittedName>
</protein>
<evidence type="ECO:0000313" key="2">
    <source>
        <dbReference type="EMBL" id="KAK4309967.1"/>
    </source>
</evidence>
<keyword evidence="3" id="KW-1185">Reference proteome</keyword>
<reference evidence="2" key="1">
    <citation type="submission" date="2023-11" db="EMBL/GenBank/DDBJ databases">
        <title>Genome assemblies of two species of porcelain crab, Petrolisthes cinctipes and Petrolisthes manimaculis (Anomura: Porcellanidae).</title>
        <authorList>
            <person name="Angst P."/>
        </authorList>
    </citation>
    <scope>NUCLEOTIDE SEQUENCE</scope>
    <source>
        <strain evidence="2">PB745_02</strain>
        <tissue evidence="2">Gill</tissue>
    </source>
</reference>
<evidence type="ECO:0000313" key="3">
    <source>
        <dbReference type="Proteomes" id="UP001292094"/>
    </source>
</evidence>
<dbReference type="AlphaFoldDB" id="A0AAE1PMZ0"/>
<name>A0AAE1PMZ0_9EUCA</name>
<feature type="region of interest" description="Disordered" evidence="1">
    <location>
        <begin position="1"/>
        <end position="115"/>
    </location>
</feature>
<dbReference type="Proteomes" id="UP001292094">
    <property type="component" value="Unassembled WGS sequence"/>
</dbReference>
<proteinExistence type="predicted"/>
<feature type="compositionally biased region" description="Pro residues" evidence="1">
    <location>
        <begin position="1"/>
        <end position="18"/>
    </location>
</feature>
<comment type="caution">
    <text evidence="2">The sequence shown here is derived from an EMBL/GenBank/DDBJ whole genome shotgun (WGS) entry which is preliminary data.</text>
</comment>